<dbReference type="Gene3D" id="2.40.10.240">
    <property type="entry name" value="QueA-like"/>
    <property type="match status" value="1"/>
</dbReference>
<dbReference type="InterPro" id="IPR036100">
    <property type="entry name" value="QueA_sf"/>
</dbReference>
<dbReference type="Pfam" id="PF02547">
    <property type="entry name" value="Queuosine_synth"/>
    <property type="match status" value="1"/>
</dbReference>
<dbReference type="Gene3D" id="3.40.1780.10">
    <property type="entry name" value="QueA-like"/>
    <property type="match status" value="1"/>
</dbReference>
<evidence type="ECO:0000313" key="5">
    <source>
        <dbReference type="EMBL" id="WAH36226.1"/>
    </source>
</evidence>
<dbReference type="PANTHER" id="PTHR30307">
    <property type="entry name" value="S-ADENOSYLMETHIONINE:TRNA RIBOSYLTRANSFERASE-ISOMERASE"/>
    <property type="match status" value="1"/>
</dbReference>
<organism evidence="5 6">
    <name type="scientific">Alicyclobacillus dauci</name>
    <dbReference type="NCBI Taxonomy" id="1475485"/>
    <lineage>
        <taxon>Bacteria</taxon>
        <taxon>Bacillati</taxon>
        <taxon>Bacillota</taxon>
        <taxon>Bacilli</taxon>
        <taxon>Bacillales</taxon>
        <taxon>Alicyclobacillaceae</taxon>
        <taxon>Alicyclobacillus</taxon>
    </lineage>
</organism>
<dbReference type="InterPro" id="IPR042118">
    <property type="entry name" value="QueA_dom1"/>
</dbReference>
<evidence type="ECO:0000256" key="2">
    <source>
        <dbReference type="ARBA" id="ARBA00022679"/>
    </source>
</evidence>
<dbReference type="RefSeq" id="WP_268043547.1">
    <property type="nucleotide sequence ID" value="NZ_CP104064.1"/>
</dbReference>
<keyword evidence="4" id="KW-0671">Queuosine biosynthesis</keyword>
<sequence>MTTAARYPHHHRNSGAMERAWNLSLNLTDTPLPAVCPPEDRGLERDEVKLLVLDKDTGRTEHATFRDLPMFLRAGDVLVVNTSRTIAASLPAIRLATKCALRIHLASKLTDRVYIVERRGENGGPDDDPLVVGEKVRVGEGMLTVIGRFHPNSRLWYVESTLDLWQEAEKIGKPIRYLYLSCDPELEAFQTIFAKDPGSAEMPSAARPFSQRVVDALRDRGVQIGEITLHTGVSSHEVSGSLADHPFLPEWYKVSRETADLVNGAKHRGGRIIAAGTTVVRALESATNGVGRVEARSGWTTLVITPEHPARTVTGIITGLHERDTSHLAMLYSFVDQAQLTSAYNEAIANGYLWHEFGDSNLIL</sequence>
<evidence type="ECO:0000256" key="1">
    <source>
        <dbReference type="ARBA" id="ARBA00022490"/>
    </source>
</evidence>
<protein>
    <submittedName>
        <fullName evidence="5">S-adenosylmethionine:tRNA ribosyltransferase-isomerase</fullName>
    </submittedName>
</protein>
<accession>A0ABY6Z067</accession>
<keyword evidence="6" id="KW-1185">Reference proteome</keyword>
<keyword evidence="3" id="KW-0949">S-adenosyl-L-methionine</keyword>
<dbReference type="PANTHER" id="PTHR30307:SF0">
    <property type="entry name" value="S-ADENOSYLMETHIONINE:TRNA RIBOSYLTRANSFERASE-ISOMERASE"/>
    <property type="match status" value="1"/>
</dbReference>
<keyword evidence="2" id="KW-0808">Transferase</keyword>
<evidence type="ECO:0000313" key="6">
    <source>
        <dbReference type="Proteomes" id="UP001164803"/>
    </source>
</evidence>
<proteinExistence type="predicted"/>
<reference evidence="5" key="1">
    <citation type="submission" date="2022-08" db="EMBL/GenBank/DDBJ databases">
        <title>Alicyclobacillus dauci DSM2870, complete genome.</title>
        <authorList>
            <person name="Wang Q."/>
            <person name="Cai R."/>
            <person name="Wang Z."/>
        </authorList>
    </citation>
    <scope>NUCLEOTIDE SEQUENCE</scope>
    <source>
        <strain evidence="5">DSM 28700</strain>
    </source>
</reference>
<name>A0ABY6Z067_9BACL</name>
<dbReference type="EMBL" id="CP104064">
    <property type="protein sequence ID" value="WAH36226.1"/>
    <property type="molecule type" value="Genomic_DNA"/>
</dbReference>
<gene>
    <name evidence="5" type="ORF">NZD86_18585</name>
</gene>
<dbReference type="SUPFAM" id="SSF111337">
    <property type="entry name" value="QueA-like"/>
    <property type="match status" value="1"/>
</dbReference>
<evidence type="ECO:0000256" key="3">
    <source>
        <dbReference type="ARBA" id="ARBA00022691"/>
    </source>
</evidence>
<dbReference type="InterPro" id="IPR042119">
    <property type="entry name" value="QueA_dom2"/>
</dbReference>
<keyword evidence="1" id="KW-0963">Cytoplasm</keyword>
<evidence type="ECO:0000256" key="4">
    <source>
        <dbReference type="ARBA" id="ARBA00022785"/>
    </source>
</evidence>
<dbReference type="Proteomes" id="UP001164803">
    <property type="component" value="Chromosome"/>
</dbReference>
<dbReference type="InterPro" id="IPR003699">
    <property type="entry name" value="QueA"/>
</dbReference>